<comment type="caution">
    <text evidence="1">The sequence shown here is derived from an EMBL/GenBank/DDBJ whole genome shotgun (WGS) entry which is preliminary data.</text>
</comment>
<dbReference type="EMBL" id="BORB01000039">
    <property type="protein sequence ID" value="GIN59250.1"/>
    <property type="molecule type" value="Genomic_DNA"/>
</dbReference>
<name>A0ABQ4KMU6_9BACI</name>
<dbReference type="RefSeq" id="WP_212967144.1">
    <property type="nucleotide sequence ID" value="NZ_BORB01000039.1"/>
</dbReference>
<keyword evidence="2" id="KW-1185">Reference proteome</keyword>
<protein>
    <submittedName>
        <fullName evidence="1">Uncharacterized protein</fullName>
    </submittedName>
</protein>
<evidence type="ECO:0000313" key="2">
    <source>
        <dbReference type="Proteomes" id="UP000679950"/>
    </source>
</evidence>
<reference evidence="1 2" key="1">
    <citation type="submission" date="2021-03" db="EMBL/GenBank/DDBJ databases">
        <title>Antimicrobial resistance genes in bacteria isolated from Japanese honey, and their potential for conferring macrolide and lincosamide resistance in the American foulbrood pathogen Paenibacillus larvae.</title>
        <authorList>
            <person name="Okamoto M."/>
            <person name="Kumagai M."/>
            <person name="Kanamori H."/>
            <person name="Takamatsu D."/>
        </authorList>
    </citation>
    <scope>NUCLEOTIDE SEQUENCE [LARGE SCALE GENOMIC DNA]</scope>
    <source>
        <strain evidence="1 2">J8TS2</strain>
    </source>
</reference>
<gene>
    <name evidence="1" type="ORF">J8TS2_35690</name>
</gene>
<proteinExistence type="predicted"/>
<evidence type="ECO:0000313" key="1">
    <source>
        <dbReference type="EMBL" id="GIN59250.1"/>
    </source>
</evidence>
<organism evidence="1 2">
    <name type="scientific">Lederbergia ruris</name>
    <dbReference type="NCBI Taxonomy" id="217495"/>
    <lineage>
        <taxon>Bacteria</taxon>
        <taxon>Bacillati</taxon>
        <taxon>Bacillota</taxon>
        <taxon>Bacilli</taxon>
        <taxon>Bacillales</taxon>
        <taxon>Bacillaceae</taxon>
        <taxon>Lederbergia</taxon>
    </lineage>
</organism>
<dbReference type="Proteomes" id="UP000679950">
    <property type="component" value="Unassembled WGS sequence"/>
</dbReference>
<sequence length="72" mass="8073">MIQVNQVSPYEESGEVVQIKVYFSGNIGGINLNGNIPFETGEFEEFFKGEEMKTAVKQKVIEKIMNGETPTE</sequence>
<accession>A0ABQ4KMU6</accession>